<dbReference type="Gene3D" id="1.10.260.40">
    <property type="entry name" value="lambda repressor-like DNA-binding domains"/>
    <property type="match status" value="1"/>
</dbReference>
<reference evidence="5 6" key="1">
    <citation type="submission" date="2019-07" db="EMBL/GenBank/DDBJ databases">
        <title>Draft genome sequence of Adlercreutzia equolifaciens IPLA 37004, a human intestinal strain that does not produces equol from daidzein.</title>
        <authorList>
            <person name="Vazquez L."/>
            <person name="Florez A.B."/>
            <person name="Mayo B."/>
        </authorList>
    </citation>
    <scope>NUCLEOTIDE SEQUENCE [LARGE SCALE GENOMIC DNA]</scope>
    <source>
        <strain evidence="5 6">IPLA 37004</strain>
    </source>
</reference>
<dbReference type="InterPro" id="IPR050807">
    <property type="entry name" value="TransReg_Diox_bact_type"/>
</dbReference>
<dbReference type="InterPro" id="IPR001387">
    <property type="entry name" value="Cro/C1-type_HTH"/>
</dbReference>
<evidence type="ECO:0000256" key="2">
    <source>
        <dbReference type="ARBA" id="ARBA00023125"/>
    </source>
</evidence>
<accession>A0A6L8Q6R4</accession>
<evidence type="ECO:0000256" key="3">
    <source>
        <dbReference type="ARBA" id="ARBA00023163"/>
    </source>
</evidence>
<dbReference type="SMART" id="SM00530">
    <property type="entry name" value="HTH_XRE"/>
    <property type="match status" value="1"/>
</dbReference>
<dbReference type="PANTHER" id="PTHR46797">
    <property type="entry name" value="HTH-TYPE TRANSCRIPTIONAL REGULATOR"/>
    <property type="match status" value="1"/>
</dbReference>
<dbReference type="EMBL" id="VJNE01000031">
    <property type="protein sequence ID" value="MZG29009.1"/>
    <property type="molecule type" value="Genomic_DNA"/>
</dbReference>
<dbReference type="PANTHER" id="PTHR46797:SF23">
    <property type="entry name" value="HTH-TYPE TRANSCRIPTIONAL REGULATOR SUTR"/>
    <property type="match status" value="1"/>
</dbReference>
<evidence type="ECO:0000259" key="4">
    <source>
        <dbReference type="PROSITE" id="PS50943"/>
    </source>
</evidence>
<dbReference type="CDD" id="cd00093">
    <property type="entry name" value="HTH_XRE"/>
    <property type="match status" value="1"/>
</dbReference>
<evidence type="ECO:0000313" key="5">
    <source>
        <dbReference type="EMBL" id="MZG29009.1"/>
    </source>
</evidence>
<dbReference type="SUPFAM" id="SSF47413">
    <property type="entry name" value="lambda repressor-like DNA-binding domains"/>
    <property type="match status" value="1"/>
</dbReference>
<comment type="caution">
    <text evidence="5">The sequence shown here is derived from an EMBL/GenBank/DDBJ whole genome shotgun (WGS) entry which is preliminary data.</text>
</comment>
<dbReference type="GO" id="GO:0005829">
    <property type="term" value="C:cytosol"/>
    <property type="evidence" value="ECO:0007669"/>
    <property type="project" value="TreeGrafter"/>
</dbReference>
<dbReference type="GO" id="GO:0003677">
    <property type="term" value="F:DNA binding"/>
    <property type="evidence" value="ECO:0007669"/>
    <property type="project" value="UniProtKB-KW"/>
</dbReference>
<gene>
    <name evidence="5" type="ORF">FM068_10540</name>
</gene>
<dbReference type="Pfam" id="PF01381">
    <property type="entry name" value="HTH_3"/>
    <property type="match status" value="1"/>
</dbReference>
<sequence>MERSIQIAFGDAVRDARVNHGYSQEELADLCGMHRTYISDIERGLRNVSLENIEKISAALDTPLSVLFEQIETENA</sequence>
<name>A0A6L8Q6R4_9ACTN</name>
<feature type="domain" description="HTH cro/C1-type" evidence="4">
    <location>
        <begin position="13"/>
        <end position="67"/>
    </location>
</feature>
<keyword evidence="3" id="KW-0804">Transcription</keyword>
<keyword evidence="1" id="KW-0805">Transcription regulation</keyword>
<dbReference type="RefSeq" id="WP_157012443.1">
    <property type="nucleotide sequence ID" value="NZ_VJNE01000031.1"/>
</dbReference>
<dbReference type="PROSITE" id="PS50943">
    <property type="entry name" value="HTH_CROC1"/>
    <property type="match status" value="1"/>
</dbReference>
<proteinExistence type="predicted"/>
<dbReference type="AlphaFoldDB" id="A0A6L8Q6R4"/>
<evidence type="ECO:0000256" key="1">
    <source>
        <dbReference type="ARBA" id="ARBA00023015"/>
    </source>
</evidence>
<keyword evidence="2" id="KW-0238">DNA-binding</keyword>
<dbReference type="Proteomes" id="UP000472380">
    <property type="component" value="Unassembled WGS sequence"/>
</dbReference>
<dbReference type="InterPro" id="IPR010982">
    <property type="entry name" value="Lambda_DNA-bd_dom_sf"/>
</dbReference>
<organism evidence="5 6">
    <name type="scientific">Adlercreutzia equolifaciens</name>
    <dbReference type="NCBI Taxonomy" id="446660"/>
    <lineage>
        <taxon>Bacteria</taxon>
        <taxon>Bacillati</taxon>
        <taxon>Actinomycetota</taxon>
        <taxon>Coriobacteriia</taxon>
        <taxon>Eggerthellales</taxon>
        <taxon>Eggerthellaceae</taxon>
        <taxon>Adlercreutzia</taxon>
    </lineage>
</organism>
<protein>
    <submittedName>
        <fullName evidence="5">Helix-turn-helix transcriptional regulator</fullName>
    </submittedName>
</protein>
<dbReference type="GO" id="GO:0003700">
    <property type="term" value="F:DNA-binding transcription factor activity"/>
    <property type="evidence" value="ECO:0007669"/>
    <property type="project" value="TreeGrafter"/>
</dbReference>
<evidence type="ECO:0000313" key="6">
    <source>
        <dbReference type="Proteomes" id="UP000472380"/>
    </source>
</evidence>